<accession>A0A511ZA03</accession>
<keyword evidence="2" id="KW-1185">Reference proteome</keyword>
<dbReference type="AlphaFoldDB" id="A0A511ZA03"/>
<organism evidence="1 2">
    <name type="scientific">Sporosarcina luteola</name>
    <dbReference type="NCBI Taxonomy" id="582850"/>
    <lineage>
        <taxon>Bacteria</taxon>
        <taxon>Bacillati</taxon>
        <taxon>Bacillota</taxon>
        <taxon>Bacilli</taxon>
        <taxon>Bacillales</taxon>
        <taxon>Caryophanaceae</taxon>
        <taxon>Sporosarcina</taxon>
    </lineage>
</organism>
<evidence type="ECO:0000313" key="1">
    <source>
        <dbReference type="EMBL" id="GEN84285.1"/>
    </source>
</evidence>
<reference evidence="1 2" key="1">
    <citation type="submission" date="2019-07" db="EMBL/GenBank/DDBJ databases">
        <title>Whole genome shotgun sequence of Sporosarcina luteola NBRC 105378.</title>
        <authorList>
            <person name="Hosoyama A."/>
            <person name="Uohara A."/>
            <person name="Ohji S."/>
            <person name="Ichikawa N."/>
        </authorList>
    </citation>
    <scope>NUCLEOTIDE SEQUENCE [LARGE SCALE GENOMIC DNA]</scope>
    <source>
        <strain evidence="1 2">NBRC 105378</strain>
    </source>
</reference>
<dbReference type="OrthoDB" id="2433944at2"/>
<evidence type="ECO:0000313" key="2">
    <source>
        <dbReference type="Proteomes" id="UP000321901"/>
    </source>
</evidence>
<gene>
    <name evidence="1" type="ORF">SLU01_25970</name>
</gene>
<sequence length="283" mass="33054">MQIENNIPSFLSFWESKENQSLAGLEHYLNEHEAIYANYFPIHCPRTEERLNAALQKYDDKLDDIRSISNSLPAILQEMTNVYRERYNLEVELSYKLLVGTFGSNAFVTRDNKREIYFAVEKLSAERDHLRVIAAHEIGHVTHFSVATRQGMDWSKVDWMHGLTTLFTEGAATYLSKQTVPGLQEPVYFTYDNNGNPWVKCYEENKAEVKRRFLEDALGEWEMAKEKEWFRLSGGSYFGHNRLGYLLGTDYVEQLVERIGEEAALTFWNGNDLKKDLLEWLRK</sequence>
<comment type="caution">
    <text evidence="1">The sequence shown here is derived from an EMBL/GenBank/DDBJ whole genome shotgun (WGS) entry which is preliminary data.</text>
</comment>
<evidence type="ECO:0008006" key="3">
    <source>
        <dbReference type="Google" id="ProtNLM"/>
    </source>
</evidence>
<dbReference type="RefSeq" id="WP_147059002.1">
    <property type="nucleotide sequence ID" value="NZ_BJYL01000035.1"/>
</dbReference>
<dbReference type="Proteomes" id="UP000321901">
    <property type="component" value="Unassembled WGS sequence"/>
</dbReference>
<name>A0A511ZA03_9BACL</name>
<protein>
    <recommendedName>
        <fullName evidence="3">Aminopeptidase</fullName>
    </recommendedName>
</protein>
<dbReference type="EMBL" id="BJYL01000035">
    <property type="protein sequence ID" value="GEN84285.1"/>
    <property type="molecule type" value="Genomic_DNA"/>
</dbReference>
<proteinExistence type="predicted"/>